<dbReference type="Pfam" id="PF02771">
    <property type="entry name" value="Acyl-CoA_dh_N"/>
    <property type="match status" value="1"/>
</dbReference>
<keyword evidence="9" id="KW-1185">Reference proteome</keyword>
<evidence type="ECO:0000259" key="7">
    <source>
        <dbReference type="Pfam" id="PF02771"/>
    </source>
</evidence>
<proteinExistence type="inferred from homology"/>
<feature type="domain" description="Acyl-CoA dehydrogenase/oxidase N-terminal" evidence="7">
    <location>
        <begin position="7"/>
        <end position="105"/>
    </location>
</feature>
<keyword evidence="4" id="KW-0274">FAD</keyword>
<dbReference type="SUPFAM" id="SSF47203">
    <property type="entry name" value="Acyl-CoA dehydrogenase C-terminal domain-like"/>
    <property type="match status" value="1"/>
</dbReference>
<dbReference type="EMBL" id="FUYM01000019">
    <property type="protein sequence ID" value="SKC11658.1"/>
    <property type="molecule type" value="Genomic_DNA"/>
</dbReference>
<reference evidence="9" key="1">
    <citation type="submission" date="2017-02" db="EMBL/GenBank/DDBJ databases">
        <authorList>
            <person name="Varghese N."/>
            <person name="Submissions S."/>
        </authorList>
    </citation>
    <scope>NUCLEOTIDE SEQUENCE [LARGE SCALE GENOMIC DNA]</scope>
    <source>
        <strain evidence="9">UM2</strain>
    </source>
</reference>
<accession>A0A1T5GTF6</accession>
<protein>
    <submittedName>
        <fullName evidence="8">Acyl-CoA dehydrogenase</fullName>
    </submittedName>
</protein>
<dbReference type="InterPro" id="IPR036250">
    <property type="entry name" value="AcylCo_DH-like_C"/>
</dbReference>
<dbReference type="InterPro" id="IPR013786">
    <property type="entry name" value="AcylCoA_DH/ox_N"/>
</dbReference>
<evidence type="ECO:0000256" key="5">
    <source>
        <dbReference type="ARBA" id="ARBA00023002"/>
    </source>
</evidence>
<dbReference type="InterPro" id="IPR009100">
    <property type="entry name" value="AcylCoA_DH/oxidase_NM_dom_sf"/>
</dbReference>
<gene>
    <name evidence="8" type="ORF">SAMN06295920_11932</name>
</gene>
<dbReference type="OrthoDB" id="7328575at2"/>
<dbReference type="InterPro" id="IPR009075">
    <property type="entry name" value="AcylCo_DH/oxidase_C"/>
</dbReference>
<dbReference type="PANTHER" id="PTHR43884">
    <property type="entry name" value="ACYL-COA DEHYDROGENASE"/>
    <property type="match status" value="1"/>
</dbReference>
<dbReference type="Pfam" id="PF00441">
    <property type="entry name" value="Acyl-CoA_dh_1"/>
    <property type="match status" value="1"/>
</dbReference>
<evidence type="ECO:0000256" key="2">
    <source>
        <dbReference type="ARBA" id="ARBA00009347"/>
    </source>
</evidence>
<dbReference type="STRING" id="439228.SAMN06295920_11932"/>
<organism evidence="8 9">
    <name type="scientific">Rhizorhabdus histidinilytica</name>
    <dbReference type="NCBI Taxonomy" id="439228"/>
    <lineage>
        <taxon>Bacteria</taxon>
        <taxon>Pseudomonadati</taxon>
        <taxon>Pseudomonadota</taxon>
        <taxon>Alphaproteobacteria</taxon>
        <taxon>Sphingomonadales</taxon>
        <taxon>Sphingomonadaceae</taxon>
        <taxon>Rhizorhabdus</taxon>
    </lineage>
</organism>
<evidence type="ECO:0000256" key="4">
    <source>
        <dbReference type="ARBA" id="ARBA00022827"/>
    </source>
</evidence>
<dbReference type="Gene3D" id="1.10.540.10">
    <property type="entry name" value="Acyl-CoA dehydrogenase/oxidase, N-terminal domain"/>
    <property type="match status" value="1"/>
</dbReference>
<evidence type="ECO:0000313" key="9">
    <source>
        <dbReference type="Proteomes" id="UP000189818"/>
    </source>
</evidence>
<comment type="similarity">
    <text evidence="2">Belongs to the acyl-CoA dehydrogenase family.</text>
</comment>
<dbReference type="GO" id="GO:0003995">
    <property type="term" value="F:acyl-CoA dehydrogenase activity"/>
    <property type="evidence" value="ECO:0007669"/>
    <property type="project" value="TreeGrafter"/>
</dbReference>
<dbReference type="RefSeq" id="WP_079650889.1">
    <property type="nucleotide sequence ID" value="NZ_FUYM01000019.1"/>
</dbReference>
<evidence type="ECO:0000256" key="1">
    <source>
        <dbReference type="ARBA" id="ARBA00001974"/>
    </source>
</evidence>
<dbReference type="Gene3D" id="2.40.110.10">
    <property type="entry name" value="Butyryl-CoA Dehydrogenase, subunit A, domain 2"/>
    <property type="match status" value="1"/>
</dbReference>
<keyword evidence="3" id="KW-0285">Flavoprotein</keyword>
<keyword evidence="5" id="KW-0560">Oxidoreductase</keyword>
<dbReference type="PANTHER" id="PTHR43884:SF20">
    <property type="entry name" value="ACYL-COA DEHYDROGENASE FADE28"/>
    <property type="match status" value="1"/>
</dbReference>
<dbReference type="Proteomes" id="UP000189818">
    <property type="component" value="Unassembled WGS sequence"/>
</dbReference>
<sequence>MDFTASNEQEMLRDSARRFFADREGDRHASAWGSYADLGWLALVAPEDAGGIGGDIEDILILAEEMGRALAHEPYAGSAIVAMRLIDRTADGDARRELLAAMADGSIRVAPALYEPGRRYALSPSMRATGDGGGFRLSGAKILVPGGGDADRLLLSATLDDGTIGLFLVDPAATGTTVSRYATIDDGAVADVAFDAFIIGSESLLGRIDIEAIDDALDDARLALCADALGGLERAIAMTSDYLSTRSQFGQPLASFQALQHSLVEIFIDTDSIRSSLYQAVAAVHDGDGVARRRAISSCWVKTFGAAKRIAGTAVHLHGGIGMTTEYQVGHYLRRMMVSERSFGDVEHHLARYMALST</sequence>
<dbReference type="CDD" id="cd00567">
    <property type="entry name" value="ACAD"/>
    <property type="match status" value="1"/>
</dbReference>
<name>A0A1T5GTF6_9SPHN</name>
<comment type="cofactor">
    <cofactor evidence="1">
        <name>FAD</name>
        <dbReference type="ChEBI" id="CHEBI:57692"/>
    </cofactor>
</comment>
<dbReference type="GO" id="GO:0050660">
    <property type="term" value="F:flavin adenine dinucleotide binding"/>
    <property type="evidence" value="ECO:0007669"/>
    <property type="project" value="InterPro"/>
</dbReference>
<dbReference type="InterPro" id="IPR037069">
    <property type="entry name" value="AcylCoA_DH/ox_N_sf"/>
</dbReference>
<feature type="domain" description="Acyl-CoA dehydrogenase/oxidase C-terminal" evidence="6">
    <location>
        <begin position="212"/>
        <end position="350"/>
    </location>
</feature>
<evidence type="ECO:0000313" key="8">
    <source>
        <dbReference type="EMBL" id="SKC11658.1"/>
    </source>
</evidence>
<dbReference type="Gene3D" id="1.20.140.10">
    <property type="entry name" value="Butyryl-CoA Dehydrogenase, subunit A, domain 3"/>
    <property type="match status" value="1"/>
</dbReference>
<dbReference type="InterPro" id="IPR046373">
    <property type="entry name" value="Acyl-CoA_Oxase/DH_mid-dom_sf"/>
</dbReference>
<evidence type="ECO:0000259" key="6">
    <source>
        <dbReference type="Pfam" id="PF00441"/>
    </source>
</evidence>
<evidence type="ECO:0000256" key="3">
    <source>
        <dbReference type="ARBA" id="ARBA00022630"/>
    </source>
</evidence>
<dbReference type="SUPFAM" id="SSF56645">
    <property type="entry name" value="Acyl-CoA dehydrogenase NM domain-like"/>
    <property type="match status" value="1"/>
</dbReference>
<dbReference type="AlphaFoldDB" id="A0A1T5GTF6"/>